<dbReference type="STRING" id="559304.G8YPM9"/>
<protein>
    <submittedName>
        <fullName evidence="1">Piso0_000639 protein</fullName>
    </submittedName>
</protein>
<dbReference type="HOGENOM" id="CLU_750214_0_0_1"/>
<reference evidence="1 2" key="1">
    <citation type="journal article" date="2012" name="G3 (Bethesda)">
        <title>Pichia sorbitophila, an interspecies yeast hybrid reveals early steps of genome resolution following polyploidization.</title>
        <authorList>
            <person name="Leh Louis V."/>
            <person name="Despons L."/>
            <person name="Friedrich A."/>
            <person name="Martin T."/>
            <person name="Durrens P."/>
            <person name="Casaregola S."/>
            <person name="Neuveglise C."/>
            <person name="Fairhead C."/>
            <person name="Marck C."/>
            <person name="Cruz J.A."/>
            <person name="Straub M.L."/>
            <person name="Kugler V."/>
            <person name="Sacerdot C."/>
            <person name="Uzunov Z."/>
            <person name="Thierry A."/>
            <person name="Weiss S."/>
            <person name="Bleykasten C."/>
            <person name="De Montigny J."/>
            <person name="Jacques N."/>
            <person name="Jung P."/>
            <person name="Lemaire M."/>
            <person name="Mallet S."/>
            <person name="Morel G."/>
            <person name="Richard G.F."/>
            <person name="Sarkar A."/>
            <person name="Savel G."/>
            <person name="Schacherer J."/>
            <person name="Seret M.L."/>
            <person name="Talla E."/>
            <person name="Samson G."/>
            <person name="Jubin C."/>
            <person name="Poulain J."/>
            <person name="Vacherie B."/>
            <person name="Barbe V."/>
            <person name="Pelletier E."/>
            <person name="Sherman D.J."/>
            <person name="Westhof E."/>
            <person name="Weissenbach J."/>
            <person name="Baret P.V."/>
            <person name="Wincker P."/>
            <person name="Gaillardin C."/>
            <person name="Dujon B."/>
            <person name="Souciet J.L."/>
        </authorList>
    </citation>
    <scope>NUCLEOTIDE SEQUENCE [LARGE SCALE GENOMIC DNA]</scope>
    <source>
        <strain evidence="2">ATCC MYA-4447 / BCRC 22081 / CBS 7064 / NBRC 10061 / NRRL Y-12695</strain>
    </source>
</reference>
<dbReference type="InterPro" id="IPR018859">
    <property type="entry name" value="BAR_dom-cont"/>
</dbReference>
<dbReference type="Proteomes" id="UP000005222">
    <property type="component" value="Chromosome D"/>
</dbReference>
<dbReference type="AlphaFoldDB" id="G8YPM9"/>
<dbReference type="InterPro" id="IPR027267">
    <property type="entry name" value="AH/BAR_dom_sf"/>
</dbReference>
<dbReference type="EMBL" id="FO082056">
    <property type="protein sequence ID" value="CCE78614.1"/>
    <property type="molecule type" value="Genomic_DNA"/>
</dbReference>
<evidence type="ECO:0000313" key="2">
    <source>
        <dbReference type="Proteomes" id="UP000005222"/>
    </source>
</evidence>
<dbReference type="SUPFAM" id="SSF103657">
    <property type="entry name" value="BAR/IMD domain-like"/>
    <property type="match status" value="1"/>
</dbReference>
<dbReference type="eggNOG" id="ENOG502QQ2V">
    <property type="taxonomic scope" value="Eukaryota"/>
</dbReference>
<dbReference type="Pfam" id="PF10455">
    <property type="entry name" value="BAR_2"/>
    <property type="match status" value="1"/>
</dbReference>
<name>G8YPM9_PICSO</name>
<proteinExistence type="predicted"/>
<dbReference type="Gene3D" id="1.20.1270.60">
    <property type="entry name" value="Arfaptin homology (AH) domain/BAR domain"/>
    <property type="match status" value="1"/>
</dbReference>
<accession>G8YPM9</accession>
<organism evidence="1 2">
    <name type="scientific">Pichia sorbitophila (strain ATCC MYA-4447 / BCRC 22081 / CBS 7064 / NBRC 10061 / NRRL Y-12695)</name>
    <name type="common">Hybrid yeast</name>
    <dbReference type="NCBI Taxonomy" id="559304"/>
    <lineage>
        <taxon>Eukaryota</taxon>
        <taxon>Fungi</taxon>
        <taxon>Dikarya</taxon>
        <taxon>Ascomycota</taxon>
        <taxon>Saccharomycotina</taxon>
        <taxon>Pichiomycetes</taxon>
        <taxon>Debaryomycetaceae</taxon>
        <taxon>Millerozyma</taxon>
    </lineage>
</organism>
<dbReference type="OrthoDB" id="5549748at2759"/>
<sequence length="333" mass="37489">MSFKLPFNLQSIQESLNYDNISKSFQKVNPGKYSDQFKESIQPFANKTTQLISSQLQQLQHLSSLNGNVEVSELPVEYLELENSCDALFKLYTDLIHFNEQVYGKVSYDYPPGNYALTKLRESNVSSVISSKFNQLRNVTSPQEIEKILLGGSNDEEAHTQTTSSQLPKTLFGQLSQIAQTHSEELKNSSNALSLGLLKVSSSYLEIADARLSMDSKIMKELNSQLVQILNDQFIKVNELRKRVYATRSQFDQLRATVSENEEDEELIKIEDELVSATEAAVAEMKILLKPAQSVSLLKTLATAQKEWFEVGQQKLTSLIAELDKIDTASEDD</sequence>
<dbReference type="OMA" id="LQLEANC"/>
<dbReference type="InParanoid" id="G8YPM9"/>
<evidence type="ECO:0000313" key="1">
    <source>
        <dbReference type="EMBL" id="CCE78614.1"/>
    </source>
</evidence>
<gene>
    <name evidence="1" type="primary">Piso0_000639</name>
    <name evidence="1" type="ORF">GNLVRS01_PISO0D00883g</name>
</gene>
<keyword evidence="2" id="KW-1185">Reference proteome</keyword>